<feature type="binding site" evidence="7">
    <location>
        <position position="35"/>
    </location>
    <ligand>
        <name>phosphoenolpyruvate</name>
        <dbReference type="ChEBI" id="CHEBI:58702"/>
    </ligand>
</feature>
<evidence type="ECO:0000256" key="4">
    <source>
        <dbReference type="ARBA" id="ARBA00022679"/>
    </source>
</evidence>
<comment type="similarity">
    <text evidence="2 7">Belongs to the EPSP synthase family.</text>
</comment>
<comment type="caution">
    <text evidence="9">The sequence shown here is derived from an EMBL/GenBank/DDBJ whole genome shotgun (WGS) entry which is preliminary data.</text>
</comment>
<dbReference type="EMBL" id="JACEFB010000001">
    <property type="protein sequence ID" value="MBA2224877.1"/>
    <property type="molecule type" value="Genomic_DNA"/>
</dbReference>
<dbReference type="PROSITE" id="PS00885">
    <property type="entry name" value="EPSP_SYNTHASE_2"/>
    <property type="match status" value="1"/>
</dbReference>
<dbReference type="GO" id="GO:0008652">
    <property type="term" value="P:amino acid biosynthetic process"/>
    <property type="evidence" value="ECO:0007669"/>
    <property type="project" value="UniProtKB-KW"/>
</dbReference>
<feature type="binding site" evidence="7">
    <location>
        <position position="334"/>
    </location>
    <ligand>
        <name>3-phosphoshikimate</name>
        <dbReference type="ChEBI" id="CHEBI:145989"/>
    </ligand>
</feature>
<accession>A0A7V8VBV6</accession>
<keyword evidence="10" id="KW-1185">Reference proteome</keyword>
<dbReference type="UniPathway" id="UPA00053">
    <property type="reaction ID" value="UER00089"/>
</dbReference>
<dbReference type="InterPro" id="IPR006264">
    <property type="entry name" value="EPSP_synthase"/>
</dbReference>
<dbReference type="GO" id="GO:0009423">
    <property type="term" value="P:chorismate biosynthetic process"/>
    <property type="evidence" value="ECO:0007669"/>
    <property type="project" value="UniProtKB-UniRule"/>
</dbReference>
<dbReference type="InterPro" id="IPR001986">
    <property type="entry name" value="Enolpyruvate_Tfrase_dom"/>
</dbReference>
<comment type="catalytic activity">
    <reaction evidence="6">
        <text>3-phosphoshikimate + phosphoenolpyruvate = 5-O-(1-carboxyvinyl)-3-phosphoshikimate + phosphate</text>
        <dbReference type="Rhea" id="RHEA:21256"/>
        <dbReference type="ChEBI" id="CHEBI:43474"/>
        <dbReference type="ChEBI" id="CHEBI:57701"/>
        <dbReference type="ChEBI" id="CHEBI:58702"/>
        <dbReference type="ChEBI" id="CHEBI:145989"/>
        <dbReference type="EC" id="2.5.1.19"/>
    </reaction>
    <physiologicalReaction direction="left-to-right" evidence="6">
        <dbReference type="Rhea" id="RHEA:21257"/>
    </physiologicalReaction>
</comment>
<feature type="binding site" evidence="7">
    <location>
        <position position="190"/>
    </location>
    <ligand>
        <name>phosphoenolpyruvate</name>
        <dbReference type="ChEBI" id="CHEBI:58702"/>
    </ligand>
</feature>
<proteinExistence type="inferred from homology"/>
<dbReference type="EC" id="2.5.1.19" evidence="7"/>
<comment type="subcellular location">
    <subcellularLocation>
        <location evidence="7">Cytoplasm</location>
    </subcellularLocation>
</comment>
<feature type="binding site" evidence="7">
    <location>
        <position position="36"/>
    </location>
    <ligand>
        <name>3-phosphoshikimate</name>
        <dbReference type="ChEBI" id="CHEBI:145989"/>
    </ligand>
</feature>
<dbReference type="Proteomes" id="UP000542342">
    <property type="component" value="Unassembled WGS sequence"/>
</dbReference>
<feature type="binding site" evidence="7">
    <location>
        <position position="188"/>
    </location>
    <ligand>
        <name>3-phosphoshikimate</name>
        <dbReference type="ChEBI" id="CHEBI:145989"/>
    </ligand>
</feature>
<dbReference type="NCBIfam" id="TIGR01356">
    <property type="entry name" value="aroA"/>
    <property type="match status" value="1"/>
</dbReference>
<comment type="caution">
    <text evidence="7">Lacks conserved residue(s) required for the propagation of feature annotation.</text>
</comment>
<evidence type="ECO:0000259" key="8">
    <source>
        <dbReference type="Pfam" id="PF00275"/>
    </source>
</evidence>
<reference evidence="9 10" key="1">
    <citation type="submission" date="2020-07" db="EMBL/GenBank/DDBJ databases">
        <title>Thermogemmata thermophila gen. nov., sp. nov., a novel moderate thermophilic planctomycete from a Kamchatka hot spring.</title>
        <authorList>
            <person name="Elcheninov A.G."/>
            <person name="Podosokorskaya O.A."/>
            <person name="Kovaleva O.L."/>
            <person name="Novikov A."/>
            <person name="Bonch-Osmolovskaya E.A."/>
            <person name="Toshchakov S.V."/>
            <person name="Kublanov I.V."/>
        </authorList>
    </citation>
    <scope>NUCLEOTIDE SEQUENCE [LARGE SCALE GENOMIC DNA]</scope>
    <source>
        <strain evidence="9 10">2918</strain>
    </source>
</reference>
<feature type="binding site" evidence="7">
    <location>
        <position position="40"/>
    </location>
    <ligand>
        <name>3-phosphoshikimate</name>
        <dbReference type="ChEBI" id="CHEBI:145989"/>
    </ligand>
</feature>
<feature type="binding site" evidence="7">
    <location>
        <position position="431"/>
    </location>
    <ligand>
        <name>phosphoenolpyruvate</name>
        <dbReference type="ChEBI" id="CHEBI:58702"/>
    </ligand>
</feature>
<dbReference type="InterPro" id="IPR023193">
    <property type="entry name" value="EPSP_synthase_CS"/>
</dbReference>
<feature type="binding site" evidence="7">
    <location>
        <position position="112"/>
    </location>
    <ligand>
        <name>phosphoenolpyruvate</name>
        <dbReference type="ChEBI" id="CHEBI:58702"/>
    </ligand>
</feature>
<name>A0A7V8VBV6_9BACT</name>
<feature type="binding site" evidence="7">
    <location>
        <position position="189"/>
    </location>
    <ligand>
        <name>3-phosphoshikimate</name>
        <dbReference type="ChEBI" id="CHEBI:145989"/>
    </ligand>
</feature>
<feature type="active site" description="Proton acceptor" evidence="7">
    <location>
        <position position="334"/>
    </location>
</feature>
<comment type="subunit">
    <text evidence="7">Monomer.</text>
</comment>
<feature type="binding site" evidence="7">
    <location>
        <position position="219"/>
    </location>
    <ligand>
        <name>3-phosphoshikimate</name>
        <dbReference type="ChEBI" id="CHEBI:145989"/>
    </ligand>
</feature>
<evidence type="ECO:0000256" key="7">
    <source>
        <dbReference type="HAMAP-Rule" id="MF_00210"/>
    </source>
</evidence>
<comment type="function">
    <text evidence="7">Catalyzes the transfer of the enolpyruvyl moiety of phosphoenolpyruvate (PEP) to the 5-hydroxyl of shikimate-3-phosphate (S3P) to produce enolpyruvyl shikimate-3-phosphate and inorganic phosphate.</text>
</comment>
<dbReference type="InterPro" id="IPR013792">
    <property type="entry name" value="RNA3'P_cycl/enolpyr_Trfase_a/b"/>
</dbReference>
<evidence type="ECO:0000256" key="2">
    <source>
        <dbReference type="ARBA" id="ARBA00009948"/>
    </source>
</evidence>
<dbReference type="PIRSF" id="PIRSF000505">
    <property type="entry name" value="EPSPS"/>
    <property type="match status" value="1"/>
</dbReference>
<feature type="domain" description="Enolpyruvate transferase" evidence="8">
    <location>
        <begin position="23"/>
        <end position="438"/>
    </location>
</feature>
<dbReference type="PANTHER" id="PTHR21090">
    <property type="entry name" value="AROM/DEHYDROQUINATE SYNTHASE"/>
    <property type="match status" value="1"/>
</dbReference>
<dbReference type="CDD" id="cd01556">
    <property type="entry name" value="EPSP_synthase"/>
    <property type="match status" value="1"/>
</dbReference>
<feature type="binding site" evidence="7">
    <location>
        <position position="140"/>
    </location>
    <ligand>
        <name>phosphoenolpyruvate</name>
        <dbReference type="ChEBI" id="CHEBI:58702"/>
    </ligand>
</feature>
<dbReference type="PROSITE" id="PS00104">
    <property type="entry name" value="EPSP_SYNTHASE_1"/>
    <property type="match status" value="1"/>
</dbReference>
<evidence type="ECO:0000256" key="5">
    <source>
        <dbReference type="ARBA" id="ARBA00023141"/>
    </source>
</evidence>
<comment type="pathway">
    <text evidence="1 7">Metabolic intermediate biosynthesis; chorismate biosynthesis; chorismate from D-erythrose 4-phosphate and phosphoenolpyruvate: step 6/7.</text>
</comment>
<dbReference type="Pfam" id="PF00275">
    <property type="entry name" value="EPSP_synthase"/>
    <property type="match status" value="1"/>
</dbReference>
<keyword evidence="3 7" id="KW-0028">Amino-acid biosynthesis</keyword>
<feature type="binding site" evidence="7">
    <location>
        <position position="365"/>
    </location>
    <ligand>
        <name>phosphoenolpyruvate</name>
        <dbReference type="ChEBI" id="CHEBI:58702"/>
    </ligand>
</feature>
<keyword evidence="7" id="KW-0963">Cytoplasm</keyword>
<dbReference type="GO" id="GO:0003866">
    <property type="term" value="F:3-phosphoshikimate 1-carboxyvinyltransferase activity"/>
    <property type="evidence" value="ECO:0007669"/>
    <property type="project" value="UniProtKB-UniRule"/>
</dbReference>
<feature type="binding site" evidence="7">
    <location>
        <position position="190"/>
    </location>
    <ligand>
        <name>3-phosphoshikimate</name>
        <dbReference type="ChEBI" id="CHEBI:145989"/>
    </ligand>
</feature>
<feature type="binding site" evidence="7">
    <location>
        <position position="35"/>
    </location>
    <ligand>
        <name>3-phosphoshikimate</name>
        <dbReference type="ChEBI" id="CHEBI:145989"/>
    </ligand>
</feature>
<keyword evidence="5 7" id="KW-0057">Aromatic amino acid biosynthesis</keyword>
<keyword evidence="4 7" id="KW-0808">Transferase</keyword>
<dbReference type="InterPro" id="IPR036968">
    <property type="entry name" value="Enolpyruvate_Tfrase_sf"/>
</dbReference>
<dbReference type="GO" id="GO:0005737">
    <property type="term" value="C:cytoplasm"/>
    <property type="evidence" value="ECO:0007669"/>
    <property type="project" value="UniProtKB-SubCell"/>
</dbReference>
<feature type="binding site" evidence="7">
    <location>
        <position position="406"/>
    </location>
    <ligand>
        <name>phosphoenolpyruvate</name>
        <dbReference type="ChEBI" id="CHEBI:58702"/>
    </ligand>
</feature>
<gene>
    <name evidence="7 9" type="primary">aroA</name>
    <name evidence="9" type="ORF">H0921_01725</name>
</gene>
<evidence type="ECO:0000256" key="3">
    <source>
        <dbReference type="ARBA" id="ARBA00022605"/>
    </source>
</evidence>
<dbReference type="GO" id="GO:0009073">
    <property type="term" value="P:aromatic amino acid family biosynthetic process"/>
    <property type="evidence" value="ECO:0007669"/>
    <property type="project" value="UniProtKB-KW"/>
</dbReference>
<dbReference type="SUPFAM" id="SSF55205">
    <property type="entry name" value="EPT/RTPC-like"/>
    <property type="match status" value="1"/>
</dbReference>
<sequence length="445" mass="48344">MIGNRSDNLSEYPADLEIQPLSQKIRKVVQVPPSKSITNRALVLAALASPQGDCCLENVLESEDTEVMVAALKQLGFHLDVDWPQRRIVVRSNPSRRRIPACEADLHVANSGTTMRFLSAVASLGQGRYRLDGIPRMRQRPIQDLLAALNQLSGVRAWSEAGTGCPPVVIETTGARAEQPIAVRAGTSSQYLSGLLLAAPYWVQEGEQVEIHVRGERVSEPYIAMTVAMLRQWRHSVVEVAEGFRIGGASDSAWRGHYVIEPDASAASYFWAAAAITGGQVTVTGLTPSSLQGDVRFVELLEQMGCRVTACTEGITVHGGPLRGIEADMNPISDTVMTLAAVACFATGPTRIRNVAHIRYKETDRIAALATELRKLGAGVEEANDGLTIHPQPLRGAVLDTYNDHRMAMSLALIGLRVPGVIIRNPACVVKTYPQYWLDLAQLSR</sequence>
<evidence type="ECO:0000256" key="1">
    <source>
        <dbReference type="ARBA" id="ARBA00004811"/>
    </source>
</evidence>
<protein>
    <recommendedName>
        <fullName evidence="7">3-phosphoshikimate 1-carboxyvinyltransferase</fullName>
        <ecNumber evidence="7">2.5.1.19</ecNumber>
    </recommendedName>
    <alternativeName>
        <fullName evidence="7">5-enolpyruvylshikimate-3-phosphate synthase</fullName>
        <shortName evidence="7">EPSP synthase</shortName>
        <shortName evidence="7">EPSPS</shortName>
    </alternativeName>
</protein>
<dbReference type="PANTHER" id="PTHR21090:SF5">
    <property type="entry name" value="PENTAFUNCTIONAL AROM POLYPEPTIDE"/>
    <property type="match status" value="1"/>
</dbReference>
<dbReference type="AlphaFoldDB" id="A0A7V8VBV6"/>
<dbReference type="Gene3D" id="3.65.10.10">
    <property type="entry name" value="Enolpyruvate transferase domain"/>
    <property type="match status" value="2"/>
</dbReference>
<dbReference type="RefSeq" id="WP_194536289.1">
    <property type="nucleotide sequence ID" value="NZ_JACEFB010000001.1"/>
</dbReference>
<dbReference type="HAMAP" id="MF_00210">
    <property type="entry name" value="EPSP_synth"/>
    <property type="match status" value="1"/>
</dbReference>
<evidence type="ECO:0000313" key="10">
    <source>
        <dbReference type="Proteomes" id="UP000542342"/>
    </source>
</evidence>
<organism evidence="9 10">
    <name type="scientific">Thermogemmata fonticola</name>
    <dbReference type="NCBI Taxonomy" id="2755323"/>
    <lineage>
        <taxon>Bacteria</taxon>
        <taxon>Pseudomonadati</taxon>
        <taxon>Planctomycetota</taxon>
        <taxon>Planctomycetia</taxon>
        <taxon>Gemmatales</taxon>
        <taxon>Gemmataceae</taxon>
        <taxon>Thermogemmata</taxon>
    </lineage>
</organism>
<feature type="binding site" evidence="7">
    <location>
        <position position="361"/>
    </location>
    <ligand>
        <name>3-phosphoshikimate</name>
        <dbReference type="ChEBI" id="CHEBI:145989"/>
    </ligand>
</feature>
<evidence type="ECO:0000256" key="6">
    <source>
        <dbReference type="ARBA" id="ARBA00044633"/>
    </source>
</evidence>
<evidence type="ECO:0000313" key="9">
    <source>
        <dbReference type="EMBL" id="MBA2224877.1"/>
    </source>
</evidence>